<evidence type="ECO:0000313" key="5">
    <source>
        <dbReference type="EMBL" id="SDU11625.1"/>
    </source>
</evidence>
<sequence length="115" mass="12534">MQQPLAEQTLASQADKSGMPAESDLAILLKEMPGWSLRLIDGVAHLEKVYAFADFAAALAFTNRIGQLAEDVDHHPAILTEYGKVTLSWWSHGLGGVHHNDLIMAARSDQLLNAD</sequence>
<dbReference type="RefSeq" id="WP_092386229.1">
    <property type="nucleotide sequence ID" value="NZ_LT629787.1"/>
</dbReference>
<evidence type="ECO:0000313" key="6">
    <source>
        <dbReference type="Proteomes" id="UP000243924"/>
    </source>
</evidence>
<dbReference type="HAMAP" id="MF_00434">
    <property type="entry name" value="Pterin_4_alpha"/>
    <property type="match status" value="1"/>
</dbReference>
<dbReference type="InterPro" id="IPR001533">
    <property type="entry name" value="Pterin_deHydtase"/>
</dbReference>
<keyword evidence="6" id="KW-1185">Reference proteome</keyword>
<dbReference type="OrthoDB" id="5294615at2"/>
<comment type="similarity">
    <text evidence="2 4">Belongs to the pterin-4-alpha-carbinolamine dehydratase family.</text>
</comment>
<dbReference type="Pfam" id="PF01329">
    <property type="entry name" value="Pterin_4a"/>
    <property type="match status" value="1"/>
</dbReference>
<dbReference type="AlphaFoldDB" id="A0A1H2FW78"/>
<evidence type="ECO:0000256" key="3">
    <source>
        <dbReference type="ARBA" id="ARBA00023239"/>
    </source>
</evidence>
<organism evidence="5 6">
    <name type="scientific">Halopseudomonas salegens</name>
    <dbReference type="NCBI Taxonomy" id="1434072"/>
    <lineage>
        <taxon>Bacteria</taxon>
        <taxon>Pseudomonadati</taxon>
        <taxon>Pseudomonadota</taxon>
        <taxon>Gammaproteobacteria</taxon>
        <taxon>Pseudomonadales</taxon>
        <taxon>Pseudomonadaceae</taxon>
        <taxon>Halopseudomonas</taxon>
    </lineage>
</organism>
<dbReference type="SUPFAM" id="SSF55248">
    <property type="entry name" value="PCD-like"/>
    <property type="match status" value="1"/>
</dbReference>
<comment type="catalytic activity">
    <reaction evidence="1 4">
        <text>(4aS,6R)-4a-hydroxy-L-erythro-5,6,7,8-tetrahydrobiopterin = (6R)-L-erythro-6,7-dihydrobiopterin + H2O</text>
        <dbReference type="Rhea" id="RHEA:11920"/>
        <dbReference type="ChEBI" id="CHEBI:15377"/>
        <dbReference type="ChEBI" id="CHEBI:15642"/>
        <dbReference type="ChEBI" id="CHEBI:43120"/>
        <dbReference type="EC" id="4.2.1.96"/>
    </reaction>
</comment>
<dbReference type="GO" id="GO:0006729">
    <property type="term" value="P:tetrahydrobiopterin biosynthetic process"/>
    <property type="evidence" value="ECO:0007669"/>
    <property type="project" value="InterPro"/>
</dbReference>
<proteinExistence type="inferred from homology"/>
<reference evidence="6" key="1">
    <citation type="submission" date="2016-10" db="EMBL/GenBank/DDBJ databases">
        <authorList>
            <person name="Varghese N."/>
            <person name="Submissions S."/>
        </authorList>
    </citation>
    <scope>NUCLEOTIDE SEQUENCE [LARGE SCALE GENOMIC DNA]</scope>
    <source>
        <strain evidence="6">CECT 8338</strain>
    </source>
</reference>
<keyword evidence="3 4" id="KW-0456">Lyase</keyword>
<dbReference type="PANTHER" id="PTHR42805">
    <property type="entry name" value="PTERIN-4-ALPHA-CARBINOLAMINE DEHYDRATASE-RELATED"/>
    <property type="match status" value="1"/>
</dbReference>
<evidence type="ECO:0000256" key="1">
    <source>
        <dbReference type="ARBA" id="ARBA00001554"/>
    </source>
</evidence>
<dbReference type="GO" id="GO:0008124">
    <property type="term" value="F:4-alpha-hydroxytetrahydrobiopterin dehydratase activity"/>
    <property type="evidence" value="ECO:0007669"/>
    <property type="project" value="UniProtKB-UniRule"/>
</dbReference>
<dbReference type="EMBL" id="LT629787">
    <property type="protein sequence ID" value="SDU11625.1"/>
    <property type="molecule type" value="Genomic_DNA"/>
</dbReference>
<dbReference type="InterPro" id="IPR036428">
    <property type="entry name" value="PCD_sf"/>
</dbReference>
<protein>
    <recommendedName>
        <fullName evidence="4">Putative pterin-4-alpha-carbinolamine dehydratase</fullName>
        <shortName evidence="4">PHS</shortName>
        <ecNumber evidence="4">4.2.1.96</ecNumber>
    </recommendedName>
    <alternativeName>
        <fullName evidence="4">4-alpha-hydroxy-tetrahydropterin dehydratase</fullName>
    </alternativeName>
    <alternativeName>
        <fullName evidence="4">Pterin carbinolamine dehydratase</fullName>
        <shortName evidence="4">PCD</shortName>
    </alternativeName>
</protein>
<name>A0A1H2FW78_9GAMM</name>
<dbReference type="InterPro" id="IPR050376">
    <property type="entry name" value="Pterin-4-alpha-carb_dehyd"/>
</dbReference>
<evidence type="ECO:0000256" key="2">
    <source>
        <dbReference type="ARBA" id="ARBA00006472"/>
    </source>
</evidence>
<accession>A0A1H2FW78</accession>
<dbReference type="Gene3D" id="3.30.1360.20">
    <property type="entry name" value="Transcriptional coactivator/pterin dehydratase"/>
    <property type="match status" value="1"/>
</dbReference>
<dbReference type="EC" id="4.2.1.96" evidence="4"/>
<dbReference type="PANTHER" id="PTHR42805:SF1">
    <property type="entry name" value="PTERIN-4-ALPHA-CARBINOLAMINE DEHYDRATASE-RELATED"/>
    <property type="match status" value="1"/>
</dbReference>
<gene>
    <name evidence="5" type="ORF">SAMN05216210_1851</name>
</gene>
<dbReference type="STRING" id="1434072.SAMN05216210_1851"/>
<evidence type="ECO:0000256" key="4">
    <source>
        <dbReference type="HAMAP-Rule" id="MF_00434"/>
    </source>
</evidence>
<dbReference type="Proteomes" id="UP000243924">
    <property type="component" value="Chromosome I"/>
</dbReference>